<name>G7DT70_MIXOS</name>
<organism evidence="7 8">
    <name type="scientific">Mixia osmundae (strain CBS 9802 / IAM 14324 / JCM 22182 / KY 12970)</name>
    <dbReference type="NCBI Taxonomy" id="764103"/>
    <lineage>
        <taxon>Eukaryota</taxon>
        <taxon>Fungi</taxon>
        <taxon>Dikarya</taxon>
        <taxon>Basidiomycota</taxon>
        <taxon>Pucciniomycotina</taxon>
        <taxon>Mixiomycetes</taxon>
        <taxon>Mixiales</taxon>
        <taxon>Mixiaceae</taxon>
        <taxon>Mixia</taxon>
    </lineage>
</organism>
<dbReference type="AlphaFoldDB" id="G7DT70"/>
<keyword evidence="3" id="KW-0496">Mitochondrion</keyword>
<dbReference type="GO" id="GO:0042030">
    <property type="term" value="F:ATPase inhibitor activity"/>
    <property type="evidence" value="ECO:0007669"/>
    <property type="project" value="InterPro"/>
</dbReference>
<dbReference type="RefSeq" id="XP_014571301.1">
    <property type="nucleotide sequence ID" value="XM_014715815.1"/>
</dbReference>
<evidence type="ECO:0000256" key="3">
    <source>
        <dbReference type="ARBA" id="ARBA00023128"/>
    </source>
</evidence>
<reference evidence="7 8" key="2">
    <citation type="journal article" date="2012" name="Open Biol.">
        <title>Characteristics of nucleosomes and linker DNA regions on the genome of the basidiomycete Mixia osmundae revealed by mono- and dinucleosome mapping.</title>
        <authorList>
            <person name="Nishida H."/>
            <person name="Kondo S."/>
            <person name="Matsumoto T."/>
            <person name="Suzuki Y."/>
            <person name="Yoshikawa H."/>
            <person name="Taylor T.D."/>
            <person name="Sugiyama J."/>
        </authorList>
    </citation>
    <scope>NUCLEOTIDE SEQUENCE [LARGE SCALE GENOMIC DNA]</scope>
    <source>
        <strain evidence="8">CBS 9802 / IAM 14324 / JCM 22182 / KY 12970</strain>
    </source>
</reference>
<dbReference type="OMA" id="QENVYIK"/>
<dbReference type="EMBL" id="BABT02000025">
    <property type="protein sequence ID" value="GAA93949.1"/>
    <property type="molecule type" value="Genomic_DNA"/>
</dbReference>
<dbReference type="GO" id="GO:0005739">
    <property type="term" value="C:mitochondrion"/>
    <property type="evidence" value="ECO:0007669"/>
    <property type="project" value="UniProtKB-SubCell"/>
</dbReference>
<protein>
    <recommendedName>
        <fullName evidence="4">ATPase inhibitor, mitochondrial</fullName>
    </recommendedName>
</protein>
<dbReference type="Pfam" id="PF04568">
    <property type="entry name" value="IATP"/>
    <property type="match status" value="1"/>
</dbReference>
<dbReference type="eggNOG" id="ENOG502SCJG">
    <property type="taxonomic scope" value="Eukaryota"/>
</dbReference>
<evidence type="ECO:0000256" key="1">
    <source>
        <dbReference type="ARBA" id="ARBA00004173"/>
    </source>
</evidence>
<dbReference type="InParanoid" id="G7DT70"/>
<comment type="function">
    <text evidence="4">Inhibits the enzyme activity of ATPase.</text>
</comment>
<dbReference type="OrthoDB" id="5532350at2759"/>
<feature type="coiled-coil region" evidence="5">
    <location>
        <begin position="54"/>
        <end position="81"/>
    </location>
</feature>
<evidence type="ECO:0000313" key="8">
    <source>
        <dbReference type="Proteomes" id="UP000009131"/>
    </source>
</evidence>
<dbReference type="InterPro" id="IPR007648">
    <property type="entry name" value="ATPase_inhibitor_mt"/>
</dbReference>
<evidence type="ECO:0000256" key="4">
    <source>
        <dbReference type="RuleBase" id="RU368087"/>
    </source>
</evidence>
<evidence type="ECO:0000256" key="2">
    <source>
        <dbReference type="ARBA" id="ARBA00010901"/>
    </source>
</evidence>
<keyword evidence="8" id="KW-1185">Reference proteome</keyword>
<dbReference type="HOGENOM" id="CLU_145563_3_0_1"/>
<evidence type="ECO:0000256" key="5">
    <source>
        <dbReference type="SAM" id="Coils"/>
    </source>
</evidence>
<comment type="similarity">
    <text evidence="2 4">Belongs to the ATPase inhibitor family.</text>
</comment>
<evidence type="ECO:0000256" key="6">
    <source>
        <dbReference type="SAM" id="MobiDB-lite"/>
    </source>
</evidence>
<keyword evidence="5" id="KW-0175">Coiled coil</keyword>
<comment type="subcellular location">
    <subcellularLocation>
        <location evidence="1">Mitochondrion</location>
    </subcellularLocation>
</comment>
<feature type="region of interest" description="Disordered" evidence="6">
    <location>
        <begin position="23"/>
        <end position="48"/>
    </location>
</feature>
<dbReference type="Proteomes" id="UP000009131">
    <property type="component" value="Unassembled WGS sequence"/>
</dbReference>
<reference evidence="7 8" key="1">
    <citation type="journal article" date="2011" name="J. Gen. Appl. Microbiol.">
        <title>Draft genome sequencing of the enigmatic basidiomycete Mixia osmundae.</title>
        <authorList>
            <person name="Nishida H."/>
            <person name="Nagatsuka Y."/>
            <person name="Sugiyama J."/>
        </authorList>
    </citation>
    <scope>NUCLEOTIDE SEQUENCE [LARGE SCALE GENOMIC DNA]</scope>
    <source>
        <strain evidence="8">CBS 9802 / IAM 14324 / JCM 22182 / KY 12970</strain>
    </source>
</reference>
<accession>G7DT70</accession>
<dbReference type="SUPFAM" id="SSF64602">
    <property type="entry name" value="F1 ATPase inhibitor, IF1, C-terminal domain"/>
    <property type="match status" value="1"/>
</dbReference>
<gene>
    <name evidence="7" type="primary">Mo00595</name>
    <name evidence="7" type="ORF">E5Q_00595</name>
</gene>
<dbReference type="Gene3D" id="1.20.5.500">
    <property type="entry name" value="Single helix bin"/>
    <property type="match status" value="1"/>
</dbReference>
<evidence type="ECO:0000313" key="7">
    <source>
        <dbReference type="EMBL" id="GAA93949.1"/>
    </source>
</evidence>
<comment type="caution">
    <text evidence="7">The sequence shown here is derived from an EMBL/GenBank/DDBJ whole genome shotgun (WGS) entry which is preliminary data.</text>
</comment>
<sequence length="86" mass="9742">MLVPRSTALARQAARPITRMMSTSAVRRAGDEGSTAGSQTFGDREKAQENAYIREREQAKLKELRKKIAEQKKHLEDIEKSLDDLK</sequence>
<proteinExistence type="inferred from homology"/>